<dbReference type="Proteomes" id="UP000077202">
    <property type="component" value="Unassembled WGS sequence"/>
</dbReference>
<accession>A0A176VT55</accession>
<feature type="domain" description="Glycoside hydrolase family 3 C-terminal" evidence="4">
    <location>
        <begin position="76"/>
        <end position="241"/>
    </location>
</feature>
<dbReference type="AlphaFoldDB" id="A0A176VT55"/>
<dbReference type="Pfam" id="PF01915">
    <property type="entry name" value="Glyco_hydro_3_C"/>
    <property type="match status" value="1"/>
</dbReference>
<evidence type="ECO:0000256" key="1">
    <source>
        <dbReference type="ARBA" id="ARBA00005336"/>
    </source>
</evidence>
<keyword evidence="6" id="KW-1185">Reference proteome</keyword>
<keyword evidence="3" id="KW-0326">Glycosidase</keyword>
<proteinExistence type="inferred from homology"/>
<evidence type="ECO:0000256" key="3">
    <source>
        <dbReference type="ARBA" id="ARBA00023295"/>
    </source>
</evidence>
<dbReference type="InterPro" id="IPR036881">
    <property type="entry name" value="Glyco_hydro_3_C_sf"/>
</dbReference>
<dbReference type="GO" id="GO:0009044">
    <property type="term" value="F:xylan 1,4-beta-xylosidase activity"/>
    <property type="evidence" value="ECO:0007669"/>
    <property type="project" value="InterPro"/>
</dbReference>
<comment type="caution">
    <text evidence="5">The sequence shown here is derived from an EMBL/GenBank/DDBJ whole genome shotgun (WGS) entry which is preliminary data.</text>
</comment>
<evidence type="ECO:0000256" key="2">
    <source>
        <dbReference type="ARBA" id="ARBA00022801"/>
    </source>
</evidence>
<dbReference type="GO" id="GO:0046556">
    <property type="term" value="F:alpha-L-arabinofuranosidase activity"/>
    <property type="evidence" value="ECO:0007669"/>
    <property type="project" value="TreeGrafter"/>
</dbReference>
<organism evidence="5 6">
    <name type="scientific">Marchantia polymorpha subsp. ruderalis</name>
    <dbReference type="NCBI Taxonomy" id="1480154"/>
    <lineage>
        <taxon>Eukaryota</taxon>
        <taxon>Viridiplantae</taxon>
        <taxon>Streptophyta</taxon>
        <taxon>Embryophyta</taxon>
        <taxon>Marchantiophyta</taxon>
        <taxon>Marchantiopsida</taxon>
        <taxon>Marchantiidae</taxon>
        <taxon>Marchantiales</taxon>
        <taxon>Marchantiaceae</taxon>
        <taxon>Marchantia</taxon>
    </lineage>
</organism>
<comment type="similarity">
    <text evidence="1">Belongs to the glycosyl hydrolase 3 family.</text>
</comment>
<evidence type="ECO:0000313" key="6">
    <source>
        <dbReference type="Proteomes" id="UP000077202"/>
    </source>
</evidence>
<evidence type="ECO:0000313" key="5">
    <source>
        <dbReference type="EMBL" id="OAE23927.1"/>
    </source>
</evidence>
<dbReference type="PANTHER" id="PTHR42721">
    <property type="entry name" value="SUGAR HYDROLASE-RELATED"/>
    <property type="match status" value="1"/>
</dbReference>
<keyword evidence="2" id="KW-0378">Hydrolase</keyword>
<gene>
    <name evidence="5" type="ORF">AXG93_1217s1390</name>
</gene>
<dbReference type="SUPFAM" id="SSF52279">
    <property type="entry name" value="Beta-D-glucan exohydrolase, C-terminal domain"/>
    <property type="match status" value="1"/>
</dbReference>
<dbReference type="Gene3D" id="3.40.50.1700">
    <property type="entry name" value="Glycoside hydrolase family 3 C-terminal domain"/>
    <property type="match status" value="1"/>
</dbReference>
<evidence type="ECO:0000259" key="4">
    <source>
        <dbReference type="Pfam" id="PF01915"/>
    </source>
</evidence>
<dbReference type="EMBL" id="LVLJ01002730">
    <property type="protein sequence ID" value="OAE23927.1"/>
    <property type="molecule type" value="Genomic_DNA"/>
</dbReference>
<dbReference type="InterPro" id="IPR002772">
    <property type="entry name" value="Glyco_hydro_3_C"/>
</dbReference>
<dbReference type="InterPro" id="IPR044993">
    <property type="entry name" value="BXL"/>
</dbReference>
<name>A0A176VT55_MARPO</name>
<sequence>MPSLPLDLHMSIIAQDFHSILVTAVENPAASSTRGRTFSKFGHRHSRHRLVVERRTFGRHVMSLMLIMEGRPDDGMVSFRSCTHITPLQGLSTYEIDIVIFEPGCSSIDCSSDEKIEDALLSAANKADVVILVMGLAQDLERETFDRNSFKFPGKQELLVSSVANVSNGPVVLVLICGGPLDISWAKNDSRIQSILWMCYPGQAGGLALAQIIFGDRNPVGRLPVTWSPESLTDWPMTFSFKNSFASTHLQQDDLYSGRKLTDQRNIPEAPLDGRTHFLLVLDVCNRRIIEAS</sequence>
<reference evidence="5" key="1">
    <citation type="submission" date="2016-03" db="EMBL/GenBank/DDBJ databases">
        <title>Mechanisms controlling the formation of the plant cell surface in tip-growing cells are functionally conserved among land plants.</title>
        <authorList>
            <person name="Honkanen S."/>
            <person name="Jones V.A."/>
            <person name="Morieri G."/>
            <person name="Champion C."/>
            <person name="Hetherington A.J."/>
            <person name="Kelly S."/>
            <person name="Saint-Marcoux D."/>
            <person name="Proust H."/>
            <person name="Prescott H."/>
            <person name="Dolan L."/>
        </authorList>
    </citation>
    <scope>NUCLEOTIDE SEQUENCE [LARGE SCALE GENOMIC DNA]</scope>
    <source>
        <tissue evidence="5">Whole gametophyte</tissue>
    </source>
</reference>
<protein>
    <recommendedName>
        <fullName evidence="4">Glycoside hydrolase family 3 C-terminal domain-containing protein</fullName>
    </recommendedName>
</protein>
<dbReference type="PANTHER" id="PTHR42721:SF3">
    <property type="entry name" value="BETA-D-XYLOSIDASE 5-RELATED"/>
    <property type="match status" value="1"/>
</dbReference>
<dbReference type="GO" id="GO:0045493">
    <property type="term" value="P:xylan catabolic process"/>
    <property type="evidence" value="ECO:0007669"/>
    <property type="project" value="InterPro"/>
</dbReference>
<dbReference type="GO" id="GO:0031222">
    <property type="term" value="P:arabinan catabolic process"/>
    <property type="evidence" value="ECO:0007669"/>
    <property type="project" value="TreeGrafter"/>
</dbReference>